<evidence type="ECO:0000256" key="1">
    <source>
        <dbReference type="ARBA" id="ARBA00009477"/>
    </source>
</evidence>
<dbReference type="InterPro" id="IPR058647">
    <property type="entry name" value="BSH_CzcB-like"/>
</dbReference>
<dbReference type="Gene3D" id="2.40.30.170">
    <property type="match status" value="1"/>
</dbReference>
<dbReference type="PANTHER" id="PTHR30469">
    <property type="entry name" value="MULTIDRUG RESISTANCE PROTEIN MDTA"/>
    <property type="match status" value="1"/>
</dbReference>
<name>A0A545UJ46_9GAMM</name>
<keyword evidence="2" id="KW-0175">Coiled coil</keyword>
<dbReference type="OrthoDB" id="5730196at2"/>
<dbReference type="GO" id="GO:0015562">
    <property type="term" value="F:efflux transmembrane transporter activity"/>
    <property type="evidence" value="ECO:0007669"/>
    <property type="project" value="TreeGrafter"/>
</dbReference>
<protein>
    <submittedName>
        <fullName evidence="5">Efflux RND transporter periplasmic adaptor subunit</fullName>
    </submittedName>
</protein>
<evidence type="ECO:0000256" key="3">
    <source>
        <dbReference type="SAM" id="Phobius"/>
    </source>
</evidence>
<keyword evidence="3" id="KW-0472">Membrane</keyword>
<dbReference type="AlphaFoldDB" id="A0A545UJ46"/>
<evidence type="ECO:0000256" key="2">
    <source>
        <dbReference type="SAM" id="Coils"/>
    </source>
</evidence>
<dbReference type="EMBL" id="VIKS01000001">
    <property type="protein sequence ID" value="TQV89494.1"/>
    <property type="molecule type" value="Genomic_DNA"/>
</dbReference>
<dbReference type="NCBIfam" id="TIGR01730">
    <property type="entry name" value="RND_mfp"/>
    <property type="match status" value="1"/>
</dbReference>
<keyword evidence="3" id="KW-1133">Transmembrane helix</keyword>
<proteinExistence type="inferred from homology"/>
<dbReference type="GO" id="GO:1990281">
    <property type="term" value="C:efflux pump complex"/>
    <property type="evidence" value="ECO:0007669"/>
    <property type="project" value="TreeGrafter"/>
</dbReference>
<organism evidence="5 6">
    <name type="scientific">Aliikangiella coralliicola</name>
    <dbReference type="NCBI Taxonomy" id="2592383"/>
    <lineage>
        <taxon>Bacteria</taxon>
        <taxon>Pseudomonadati</taxon>
        <taxon>Pseudomonadota</taxon>
        <taxon>Gammaproteobacteria</taxon>
        <taxon>Oceanospirillales</taxon>
        <taxon>Pleioneaceae</taxon>
        <taxon>Aliikangiella</taxon>
    </lineage>
</organism>
<dbReference type="Proteomes" id="UP000315439">
    <property type="component" value="Unassembled WGS sequence"/>
</dbReference>
<gene>
    <name evidence="5" type="ORF">FLL46_01020</name>
</gene>
<accession>A0A545UJ46</accession>
<dbReference type="RefSeq" id="WP_142891558.1">
    <property type="nucleotide sequence ID" value="NZ_ML660160.1"/>
</dbReference>
<sequence length="397" mass="43353">MTDKSISNAQSAFANSSGVDKPRKRSVWILVSLGVFIGVLFFLMAVEDTIDVQQTKTPPLPPLVSIETIQVNPQSAEISAFAEVKPQWSAELRAAVSGRITEVLPSALAGERVQAGTTLITIENSQYAAQLSAAELTLKETNLNLLKAKNATLLARKEFKRTGKKPPNDLALHLPQLEIAKTSVASAEARVLAAKRQLEEATIVAPFSAFVTERFVSPGQTVNVGDSLVKLADNTTFELVVELGRNDWSLLKKPIMGLSAQVNDQNGQLIAQAEIRQGGGFLDETTRQYKVYLEVKKPGAEQLLSGDFVRVLLPGVTVQNALDIPASSLTQEGHIWYLDAQDRLQRLTPTVLFRHDDRIVIKAPQSSETKKETWRVATTPLVSFLPGQKARPQNVEG</sequence>
<feature type="coiled-coil region" evidence="2">
    <location>
        <begin position="177"/>
        <end position="204"/>
    </location>
</feature>
<comment type="caution">
    <text evidence="5">The sequence shown here is derived from an EMBL/GenBank/DDBJ whole genome shotgun (WGS) entry which is preliminary data.</text>
</comment>
<keyword evidence="6" id="KW-1185">Reference proteome</keyword>
<evidence type="ECO:0000313" key="5">
    <source>
        <dbReference type="EMBL" id="TQV89494.1"/>
    </source>
</evidence>
<dbReference type="Pfam" id="PF25973">
    <property type="entry name" value="BSH_CzcB"/>
    <property type="match status" value="1"/>
</dbReference>
<dbReference type="Gene3D" id="1.10.287.470">
    <property type="entry name" value="Helix hairpin bin"/>
    <property type="match status" value="1"/>
</dbReference>
<comment type="similarity">
    <text evidence="1">Belongs to the membrane fusion protein (MFP) (TC 8.A.1) family.</text>
</comment>
<dbReference type="InterPro" id="IPR006143">
    <property type="entry name" value="RND_pump_MFP"/>
</dbReference>
<evidence type="ECO:0000313" key="6">
    <source>
        <dbReference type="Proteomes" id="UP000315439"/>
    </source>
</evidence>
<reference evidence="5 6" key="1">
    <citation type="submission" date="2019-07" db="EMBL/GenBank/DDBJ databases">
        <title>Draft genome for Aliikangiella sp. M105.</title>
        <authorList>
            <person name="Wang G."/>
        </authorList>
    </citation>
    <scope>NUCLEOTIDE SEQUENCE [LARGE SCALE GENOMIC DNA]</scope>
    <source>
        <strain evidence="5 6">M105</strain>
    </source>
</reference>
<feature type="transmembrane region" description="Helical" evidence="3">
    <location>
        <begin position="27"/>
        <end position="46"/>
    </location>
</feature>
<dbReference type="Gene3D" id="2.40.50.100">
    <property type="match status" value="1"/>
</dbReference>
<evidence type="ECO:0000259" key="4">
    <source>
        <dbReference type="Pfam" id="PF25973"/>
    </source>
</evidence>
<feature type="domain" description="CzcB-like barrel-sandwich hybrid" evidence="4">
    <location>
        <begin position="91"/>
        <end position="233"/>
    </location>
</feature>
<dbReference type="SUPFAM" id="SSF111369">
    <property type="entry name" value="HlyD-like secretion proteins"/>
    <property type="match status" value="1"/>
</dbReference>
<keyword evidence="3" id="KW-0812">Transmembrane</keyword>